<dbReference type="InterPro" id="IPR020568">
    <property type="entry name" value="Ribosomal_Su5_D2-typ_SF"/>
</dbReference>
<keyword evidence="3 9" id="KW-0808">Transferase</keyword>
<feature type="domain" description="Galactokinase N-terminal" evidence="8">
    <location>
        <begin position="11"/>
        <end position="57"/>
    </location>
</feature>
<proteinExistence type="inferred from homology"/>
<dbReference type="GO" id="GO:0005829">
    <property type="term" value="C:cytosol"/>
    <property type="evidence" value="ECO:0007669"/>
    <property type="project" value="TreeGrafter"/>
</dbReference>
<dbReference type="PANTHER" id="PTHR10457">
    <property type="entry name" value="MEVALONATE KINASE/GALACTOKINASE"/>
    <property type="match status" value="1"/>
</dbReference>
<dbReference type="InterPro" id="IPR036554">
    <property type="entry name" value="GHMP_kinase_C_sf"/>
</dbReference>
<evidence type="ECO:0000259" key="8">
    <source>
        <dbReference type="Pfam" id="PF10509"/>
    </source>
</evidence>
<dbReference type="PRINTS" id="PR00959">
    <property type="entry name" value="MEVGALKINASE"/>
</dbReference>
<dbReference type="Gene3D" id="3.30.70.890">
    <property type="entry name" value="GHMP kinase, C-terminal domain"/>
    <property type="match status" value="1"/>
</dbReference>
<dbReference type="InterPro" id="IPR006206">
    <property type="entry name" value="Mevalonate/galactokinase"/>
</dbReference>
<dbReference type="PIRSF" id="PIRSF000530">
    <property type="entry name" value="Galactokinase"/>
    <property type="match status" value="1"/>
</dbReference>
<evidence type="ECO:0000256" key="5">
    <source>
        <dbReference type="ARBA" id="ARBA00023144"/>
    </source>
</evidence>
<name>A0A3P3XTL8_9SPIR</name>
<dbReference type="Pfam" id="PF00288">
    <property type="entry name" value="GHMP_kinases_N"/>
    <property type="match status" value="1"/>
</dbReference>
<feature type="domain" description="GHMP kinase N-terminal" evidence="6">
    <location>
        <begin position="92"/>
        <end position="161"/>
    </location>
</feature>
<gene>
    <name evidence="9" type="ORF">SPIRO4BDMA_70038</name>
</gene>
<dbReference type="PANTHER" id="PTHR10457:SF7">
    <property type="entry name" value="GALACTOKINASE-RELATED"/>
    <property type="match status" value="1"/>
</dbReference>
<evidence type="ECO:0000259" key="7">
    <source>
        <dbReference type="Pfam" id="PF08544"/>
    </source>
</evidence>
<evidence type="ECO:0000256" key="1">
    <source>
        <dbReference type="ARBA" id="ARBA00006566"/>
    </source>
</evidence>
<comment type="similarity">
    <text evidence="1">Belongs to the GHMP kinase family. GalK subfamily.</text>
</comment>
<dbReference type="InterPro" id="IPR000705">
    <property type="entry name" value="Galactokinase"/>
</dbReference>
<keyword evidence="5" id="KW-0119">Carbohydrate metabolism</keyword>
<dbReference type="SUPFAM" id="SSF54211">
    <property type="entry name" value="Ribosomal protein S5 domain 2-like"/>
    <property type="match status" value="1"/>
</dbReference>
<dbReference type="GO" id="GO:0005524">
    <property type="term" value="F:ATP binding"/>
    <property type="evidence" value="ECO:0007669"/>
    <property type="project" value="UniProtKB-KW"/>
</dbReference>
<dbReference type="InterPro" id="IPR006204">
    <property type="entry name" value="GHMP_kinase_N_dom"/>
</dbReference>
<dbReference type="GO" id="GO:0006012">
    <property type="term" value="P:galactose metabolic process"/>
    <property type="evidence" value="ECO:0007669"/>
    <property type="project" value="UniProtKB-KW"/>
</dbReference>
<dbReference type="EMBL" id="FWDO01000007">
    <property type="protein sequence ID" value="SLM19616.1"/>
    <property type="molecule type" value="Genomic_DNA"/>
</dbReference>
<dbReference type="GO" id="GO:0004335">
    <property type="term" value="F:galactokinase activity"/>
    <property type="evidence" value="ECO:0007669"/>
    <property type="project" value="InterPro"/>
</dbReference>
<accession>A0A3P3XTL8</accession>
<reference evidence="9" key="1">
    <citation type="submission" date="2017-02" db="EMBL/GenBank/DDBJ databases">
        <authorList>
            <person name="Regsiter A."/>
            <person name="William W."/>
        </authorList>
    </citation>
    <scope>NUCLEOTIDE SEQUENCE</scope>
    <source>
        <strain evidence="9">BdmA 4</strain>
    </source>
</reference>
<dbReference type="PRINTS" id="PR00473">
    <property type="entry name" value="GALCTOKINASE"/>
</dbReference>
<evidence type="ECO:0000313" key="9">
    <source>
        <dbReference type="EMBL" id="SLM19616.1"/>
    </source>
</evidence>
<evidence type="ECO:0000256" key="4">
    <source>
        <dbReference type="ARBA" id="ARBA00022840"/>
    </source>
</evidence>
<keyword evidence="4" id="KW-0067">ATP-binding</keyword>
<keyword evidence="5" id="KW-0299">Galactose metabolism</keyword>
<evidence type="ECO:0000256" key="3">
    <source>
        <dbReference type="ARBA" id="ARBA00022777"/>
    </source>
</evidence>
<dbReference type="InterPro" id="IPR014721">
    <property type="entry name" value="Ribsml_uS5_D2-typ_fold_subgr"/>
</dbReference>
<dbReference type="InterPro" id="IPR013750">
    <property type="entry name" value="GHMP_kinase_C_dom"/>
</dbReference>
<feature type="domain" description="GHMP kinase C-terminal" evidence="7">
    <location>
        <begin position="282"/>
        <end position="351"/>
    </location>
</feature>
<dbReference type="AlphaFoldDB" id="A0A3P3XTL8"/>
<dbReference type="Gene3D" id="3.30.230.10">
    <property type="match status" value="1"/>
</dbReference>
<keyword evidence="3 9" id="KW-0418">Kinase</keyword>
<protein>
    <submittedName>
        <fullName evidence="9">Putative galactokinase (Galactose kinase)</fullName>
    </submittedName>
</protein>
<dbReference type="SUPFAM" id="SSF55060">
    <property type="entry name" value="GHMP Kinase, C-terminal domain"/>
    <property type="match status" value="1"/>
</dbReference>
<dbReference type="Pfam" id="PF08544">
    <property type="entry name" value="GHMP_kinases_C"/>
    <property type="match status" value="1"/>
</dbReference>
<evidence type="ECO:0000256" key="2">
    <source>
        <dbReference type="ARBA" id="ARBA00022741"/>
    </source>
</evidence>
<evidence type="ECO:0000259" key="6">
    <source>
        <dbReference type="Pfam" id="PF00288"/>
    </source>
</evidence>
<dbReference type="InterPro" id="IPR019539">
    <property type="entry name" value="GalKase_N"/>
</dbReference>
<sequence length="385" mass="43528">MSAMKDIFAIHQSEYETSPDCASAAPAIVKILGEHTDFTDGLVLAACLSFEVKVAVSFRKDNSLRFHAADFNERKRANIATLKYKREDRWANHIKSICDYFWSTFDIEPRGLNVTIQSNVPLGLGLGISSALNMASAYIFKTLYNLDLKQDELAVHAWKAQSTFFEKELPITNYLGITAPAGRSFSVIDLRLKKRRGIQFLPEPWEMLLTDSKVPRASVDAELEQRTADCNTCLSVLAPGRNRSIRDIAPRELDELLGIVPERKRRRCLHVLEEVRRVGEAEEALSRQDYVSFGRVVNKSHASLRSLYEISCPEIDWLTKRALELDGVLCSRLVGQGFGGSTLTILKSEEKEAYHHKLEEYERIFGFRPIVHEVSTGAGLRILEH</sequence>
<dbReference type="Pfam" id="PF10509">
    <property type="entry name" value="GalKase_gal_bdg"/>
    <property type="match status" value="1"/>
</dbReference>
<organism evidence="9">
    <name type="scientific">uncultured spirochete</name>
    <dbReference type="NCBI Taxonomy" id="156406"/>
    <lineage>
        <taxon>Bacteria</taxon>
        <taxon>Pseudomonadati</taxon>
        <taxon>Spirochaetota</taxon>
        <taxon>Spirochaetia</taxon>
        <taxon>Spirochaetales</taxon>
        <taxon>environmental samples</taxon>
    </lineage>
</organism>
<keyword evidence="2" id="KW-0547">Nucleotide-binding</keyword>